<accession>A0A0F5QLF5</accession>
<comment type="caution">
    <text evidence="6">The sequence shown here is derived from an EMBL/GenBank/DDBJ whole genome shotgun (WGS) entry which is preliminary data.</text>
</comment>
<dbReference type="PROSITE" id="PS51898">
    <property type="entry name" value="TYR_RECOMBINASE"/>
    <property type="match status" value="1"/>
</dbReference>
<dbReference type="AlphaFoldDB" id="A0A0F5QLF5"/>
<dbReference type="PANTHER" id="PTHR30349:SF41">
    <property type="entry name" value="INTEGRASE_RECOMBINASE PROTEIN MJ0367-RELATED"/>
    <property type="match status" value="1"/>
</dbReference>
<sequence length="191" mass="21492">MRQARVLTDPEYKRLLAVVAQRKHAARDRMALILSHLAGLRVGEIAGLILRDVLEANGDVREQLRVRASIAKGGHERVVFLSERLRREIVRYHDTIPGLTERPTDAPLLLTQKRTPFSPNTLCQLMGQLYRAAGLDGASSHSGRRWFITQLAHSGVSPKVIMTLAGHRNLTTTQRYIDVRDDMMRAAVELL</sequence>
<dbReference type="EMBL" id="LANJ01000004">
    <property type="protein sequence ID" value="KKC40874.1"/>
    <property type="molecule type" value="Genomic_DNA"/>
</dbReference>
<dbReference type="CDD" id="cd00397">
    <property type="entry name" value="DNA_BRE_C"/>
    <property type="match status" value="1"/>
</dbReference>
<dbReference type="InterPro" id="IPR011010">
    <property type="entry name" value="DNA_brk_join_enz"/>
</dbReference>
<dbReference type="GO" id="GO:0003677">
    <property type="term" value="F:DNA binding"/>
    <property type="evidence" value="ECO:0007669"/>
    <property type="project" value="UniProtKB-KW"/>
</dbReference>
<dbReference type="OrthoDB" id="67979at2"/>
<dbReference type="InterPro" id="IPR002104">
    <property type="entry name" value="Integrase_catalytic"/>
</dbReference>
<dbReference type="Pfam" id="PF00589">
    <property type="entry name" value="Phage_integrase"/>
    <property type="match status" value="1"/>
</dbReference>
<protein>
    <submittedName>
        <fullName evidence="6">Integrase</fullName>
    </submittedName>
</protein>
<dbReference type="PANTHER" id="PTHR30349">
    <property type="entry name" value="PHAGE INTEGRASE-RELATED"/>
    <property type="match status" value="1"/>
</dbReference>
<dbReference type="InterPro" id="IPR050090">
    <property type="entry name" value="Tyrosine_recombinase_XerCD"/>
</dbReference>
<keyword evidence="3" id="KW-0238">DNA-binding</keyword>
<dbReference type="RefSeq" id="WP_046140126.1">
    <property type="nucleotide sequence ID" value="NZ_LANJ01000004.1"/>
</dbReference>
<evidence type="ECO:0000256" key="3">
    <source>
        <dbReference type="ARBA" id="ARBA00023125"/>
    </source>
</evidence>
<dbReference type="STRING" id="1293439.WH87_01500"/>
<organism evidence="6 7">
    <name type="scientific">Devosia epidermidihirudinis</name>
    <dbReference type="NCBI Taxonomy" id="1293439"/>
    <lineage>
        <taxon>Bacteria</taxon>
        <taxon>Pseudomonadati</taxon>
        <taxon>Pseudomonadota</taxon>
        <taxon>Alphaproteobacteria</taxon>
        <taxon>Hyphomicrobiales</taxon>
        <taxon>Devosiaceae</taxon>
        <taxon>Devosia</taxon>
    </lineage>
</organism>
<dbReference type="PATRIC" id="fig|1293439.3.peg.2664"/>
<evidence type="ECO:0000256" key="2">
    <source>
        <dbReference type="ARBA" id="ARBA00022908"/>
    </source>
</evidence>
<evidence type="ECO:0000256" key="1">
    <source>
        <dbReference type="ARBA" id="ARBA00008857"/>
    </source>
</evidence>
<evidence type="ECO:0000259" key="5">
    <source>
        <dbReference type="PROSITE" id="PS51898"/>
    </source>
</evidence>
<name>A0A0F5QLF5_9HYPH</name>
<gene>
    <name evidence="6" type="ORF">WH87_01500</name>
</gene>
<keyword evidence="4" id="KW-0233">DNA recombination</keyword>
<dbReference type="InterPro" id="IPR013762">
    <property type="entry name" value="Integrase-like_cat_sf"/>
</dbReference>
<reference evidence="6 7" key="1">
    <citation type="submission" date="2015-03" db="EMBL/GenBank/DDBJ databases">
        <authorList>
            <person name="Lepp D."/>
            <person name="Hassan Y.I."/>
            <person name="Li X.-Z."/>
            <person name="Zhou T."/>
        </authorList>
    </citation>
    <scope>NUCLEOTIDE SEQUENCE [LARGE SCALE GENOMIC DNA]</scope>
    <source>
        <strain evidence="6 7">E84</strain>
    </source>
</reference>
<feature type="domain" description="Tyr recombinase" evidence="5">
    <location>
        <begin position="2"/>
        <end position="189"/>
    </location>
</feature>
<comment type="similarity">
    <text evidence="1">Belongs to the 'phage' integrase family.</text>
</comment>
<dbReference type="Gene3D" id="1.10.443.10">
    <property type="entry name" value="Intergrase catalytic core"/>
    <property type="match status" value="1"/>
</dbReference>
<proteinExistence type="inferred from homology"/>
<evidence type="ECO:0000256" key="4">
    <source>
        <dbReference type="ARBA" id="ARBA00023172"/>
    </source>
</evidence>
<keyword evidence="7" id="KW-1185">Reference proteome</keyword>
<dbReference type="SUPFAM" id="SSF56349">
    <property type="entry name" value="DNA breaking-rejoining enzymes"/>
    <property type="match status" value="1"/>
</dbReference>
<evidence type="ECO:0000313" key="7">
    <source>
        <dbReference type="Proteomes" id="UP000033411"/>
    </source>
</evidence>
<keyword evidence="2" id="KW-0229">DNA integration</keyword>
<evidence type="ECO:0000313" key="6">
    <source>
        <dbReference type="EMBL" id="KKC40874.1"/>
    </source>
</evidence>
<dbReference type="GO" id="GO:0006310">
    <property type="term" value="P:DNA recombination"/>
    <property type="evidence" value="ECO:0007669"/>
    <property type="project" value="UniProtKB-KW"/>
</dbReference>
<dbReference type="Proteomes" id="UP000033411">
    <property type="component" value="Unassembled WGS sequence"/>
</dbReference>
<dbReference type="GO" id="GO:0015074">
    <property type="term" value="P:DNA integration"/>
    <property type="evidence" value="ECO:0007669"/>
    <property type="project" value="UniProtKB-KW"/>
</dbReference>